<proteinExistence type="predicted"/>
<reference evidence="1" key="2">
    <citation type="submission" date="2020-11" db="EMBL/GenBank/DDBJ databases">
        <authorList>
            <person name="McCartney M.A."/>
            <person name="Auch B."/>
            <person name="Kono T."/>
            <person name="Mallez S."/>
            <person name="Becker A."/>
            <person name="Gohl D.M."/>
            <person name="Silverstein K.A.T."/>
            <person name="Koren S."/>
            <person name="Bechman K.B."/>
            <person name="Herman A."/>
            <person name="Abrahante J.E."/>
            <person name="Garbe J."/>
        </authorList>
    </citation>
    <scope>NUCLEOTIDE SEQUENCE</scope>
    <source>
        <strain evidence="1">Duluth1</strain>
        <tissue evidence="1">Whole animal</tissue>
    </source>
</reference>
<evidence type="ECO:0000313" key="2">
    <source>
        <dbReference type="Proteomes" id="UP000828390"/>
    </source>
</evidence>
<gene>
    <name evidence="1" type="ORF">DPMN_014821</name>
</gene>
<keyword evidence="2" id="KW-1185">Reference proteome</keyword>
<evidence type="ECO:0000313" key="1">
    <source>
        <dbReference type="EMBL" id="KAH3890733.1"/>
    </source>
</evidence>
<dbReference type="EMBL" id="JAIWYP010000001">
    <property type="protein sequence ID" value="KAH3890733.1"/>
    <property type="molecule type" value="Genomic_DNA"/>
</dbReference>
<accession>A0A9D4N6Q4</accession>
<comment type="caution">
    <text evidence="1">The sequence shown here is derived from an EMBL/GenBank/DDBJ whole genome shotgun (WGS) entry which is preliminary data.</text>
</comment>
<protein>
    <submittedName>
        <fullName evidence="1">Uncharacterized protein</fullName>
    </submittedName>
</protein>
<dbReference type="Proteomes" id="UP000828390">
    <property type="component" value="Unassembled WGS sequence"/>
</dbReference>
<organism evidence="1 2">
    <name type="scientific">Dreissena polymorpha</name>
    <name type="common">Zebra mussel</name>
    <name type="synonym">Mytilus polymorpha</name>
    <dbReference type="NCBI Taxonomy" id="45954"/>
    <lineage>
        <taxon>Eukaryota</taxon>
        <taxon>Metazoa</taxon>
        <taxon>Spiralia</taxon>
        <taxon>Lophotrochozoa</taxon>
        <taxon>Mollusca</taxon>
        <taxon>Bivalvia</taxon>
        <taxon>Autobranchia</taxon>
        <taxon>Heteroconchia</taxon>
        <taxon>Euheterodonta</taxon>
        <taxon>Imparidentia</taxon>
        <taxon>Neoheterodontei</taxon>
        <taxon>Myida</taxon>
        <taxon>Dreissenoidea</taxon>
        <taxon>Dreissenidae</taxon>
        <taxon>Dreissena</taxon>
    </lineage>
</organism>
<name>A0A9D4N6Q4_DREPO</name>
<reference evidence="1" key="1">
    <citation type="journal article" date="2019" name="bioRxiv">
        <title>The Genome of the Zebra Mussel, Dreissena polymorpha: A Resource for Invasive Species Research.</title>
        <authorList>
            <person name="McCartney M.A."/>
            <person name="Auch B."/>
            <person name="Kono T."/>
            <person name="Mallez S."/>
            <person name="Zhang Y."/>
            <person name="Obille A."/>
            <person name="Becker A."/>
            <person name="Abrahante J.E."/>
            <person name="Garbe J."/>
            <person name="Badalamenti J.P."/>
            <person name="Herman A."/>
            <person name="Mangelson H."/>
            <person name="Liachko I."/>
            <person name="Sullivan S."/>
            <person name="Sone E.D."/>
            <person name="Koren S."/>
            <person name="Silverstein K.A.T."/>
            <person name="Beckman K.B."/>
            <person name="Gohl D.M."/>
        </authorList>
    </citation>
    <scope>NUCLEOTIDE SEQUENCE</scope>
    <source>
        <strain evidence="1">Duluth1</strain>
        <tissue evidence="1">Whole animal</tissue>
    </source>
</reference>
<dbReference type="AlphaFoldDB" id="A0A9D4N6Q4"/>
<sequence length="77" mass="8114">MFEVLRFTAVATHAISESLVGDWSASYGDIGLVTLSTPEDCPAFRLRTAPSTCALSLDGHFSSAFGLTSFGRRLGSG</sequence>